<comment type="cofactor">
    <cofactor evidence="6">
        <name>Mn(2+)</name>
        <dbReference type="ChEBI" id="CHEBI:29035"/>
    </cofactor>
    <text evidence="6">The Mn(2+) ion enhances activity.</text>
</comment>
<keyword evidence="6" id="KW-0464">Manganese</keyword>
<dbReference type="EMBL" id="RKLY01000047">
    <property type="protein sequence ID" value="TGD21057.1"/>
    <property type="molecule type" value="Genomic_DNA"/>
</dbReference>
<feature type="active site" description="Proton acceptor" evidence="5">
    <location>
        <position position="133"/>
    </location>
</feature>
<dbReference type="PANTHER" id="PTHR11014">
    <property type="entry name" value="PEPTIDASE M20 FAMILY MEMBER"/>
    <property type="match status" value="1"/>
</dbReference>
<keyword evidence="4 5" id="KW-0457">Lysine biosynthesis</keyword>
<evidence type="ECO:0000256" key="3">
    <source>
        <dbReference type="ARBA" id="ARBA00022915"/>
    </source>
</evidence>
<keyword evidence="3 5" id="KW-0220">Diaminopimelate biosynthesis</keyword>
<reference evidence="8 9" key="1">
    <citation type="submission" date="2018-10" db="EMBL/GenBank/DDBJ databases">
        <title>Lactobacillus sp. R7 and Lactobacillus sp. R19 isolated from fermented mustard green product of Taiwan.</title>
        <authorList>
            <person name="Lin S.-T."/>
        </authorList>
    </citation>
    <scope>NUCLEOTIDE SEQUENCE [LARGE SCALE GENOMIC DNA]</scope>
    <source>
        <strain evidence="8 9">BCRC 81127</strain>
    </source>
</reference>
<dbReference type="GO" id="GO:0046872">
    <property type="term" value="F:metal ion binding"/>
    <property type="evidence" value="ECO:0007669"/>
    <property type="project" value="UniProtKB-KW"/>
</dbReference>
<dbReference type="InterPro" id="IPR036264">
    <property type="entry name" value="Bact_exopeptidase_dim_dom"/>
</dbReference>
<evidence type="ECO:0000256" key="6">
    <source>
        <dbReference type="PIRSR" id="PIRSR005962-1"/>
    </source>
</evidence>
<comment type="caution">
    <text evidence="8">The sequence shown here is derived from an EMBL/GenBank/DDBJ whole genome shotgun (WGS) entry which is preliminary data.</text>
</comment>
<dbReference type="GO" id="GO:0009089">
    <property type="term" value="P:lysine biosynthetic process via diaminopimelate"/>
    <property type="evidence" value="ECO:0007669"/>
    <property type="project" value="UniProtKB-UniRule"/>
</dbReference>
<evidence type="ECO:0000256" key="4">
    <source>
        <dbReference type="ARBA" id="ARBA00023154"/>
    </source>
</evidence>
<feature type="binding site" evidence="6">
    <location>
        <position position="99"/>
    </location>
    <ligand>
        <name>Mn(2+)</name>
        <dbReference type="ChEBI" id="CHEBI:29035"/>
        <label>2</label>
    </ligand>
</feature>
<feature type="binding site" evidence="6">
    <location>
        <position position="133"/>
    </location>
    <ligand>
        <name>Mn(2+)</name>
        <dbReference type="ChEBI" id="CHEBI:29035"/>
        <label>2</label>
    </ligand>
</feature>
<dbReference type="InterPro" id="IPR023905">
    <property type="entry name" value="AcetylDAP_deacetylase"/>
</dbReference>
<feature type="binding site" evidence="6">
    <location>
        <position position="101"/>
    </location>
    <ligand>
        <name>Mn(2+)</name>
        <dbReference type="ChEBI" id="CHEBI:29035"/>
        <label>2</label>
    </ligand>
</feature>
<dbReference type="InterPro" id="IPR011650">
    <property type="entry name" value="Peptidase_M20_dimer"/>
</dbReference>
<organism evidence="8 9">
    <name type="scientific">Companilactobacillus suantsaicola</name>
    <dbReference type="NCBI Taxonomy" id="2487723"/>
    <lineage>
        <taxon>Bacteria</taxon>
        <taxon>Bacillati</taxon>
        <taxon>Bacillota</taxon>
        <taxon>Bacilli</taxon>
        <taxon>Lactobacillales</taxon>
        <taxon>Lactobacillaceae</taxon>
        <taxon>Companilactobacillus</taxon>
    </lineage>
</organism>
<protein>
    <recommendedName>
        <fullName evidence="5">N-acetyldiaminopimelate deacetylase</fullName>
        <ecNumber evidence="5">3.5.1.47</ecNumber>
    </recommendedName>
</protein>
<dbReference type="SUPFAM" id="SSF55031">
    <property type="entry name" value="Bacterial exopeptidase dimerisation domain"/>
    <property type="match status" value="1"/>
</dbReference>
<proteinExistence type="inferred from homology"/>
<evidence type="ECO:0000313" key="9">
    <source>
        <dbReference type="Proteomes" id="UP000298021"/>
    </source>
</evidence>
<dbReference type="Gene3D" id="3.40.630.10">
    <property type="entry name" value="Zn peptidases"/>
    <property type="match status" value="1"/>
</dbReference>
<feature type="active site" evidence="5">
    <location>
        <position position="74"/>
    </location>
</feature>
<feature type="binding site" evidence="6">
    <location>
        <position position="160"/>
    </location>
    <ligand>
        <name>Mn(2+)</name>
        <dbReference type="ChEBI" id="CHEBI:29035"/>
        <label>2</label>
    </ligand>
</feature>
<comment type="pathway">
    <text evidence="5">Amino-acid biosynthesis; L-lysine biosynthesis via DAP pathway; LL-2,6-diaminopimelate from (S)-tetrahydrodipicolinate (acetylase route): step 3/3.</text>
</comment>
<feature type="domain" description="Peptidase M20 dimerisation" evidence="7">
    <location>
        <begin position="180"/>
        <end position="276"/>
    </location>
</feature>
<dbReference type="Pfam" id="PF01546">
    <property type="entry name" value="Peptidase_M20"/>
    <property type="match status" value="1"/>
</dbReference>
<dbReference type="Gene3D" id="3.30.70.360">
    <property type="match status" value="1"/>
</dbReference>
<gene>
    <name evidence="8" type="ORF">EGT49_12075</name>
</gene>
<dbReference type="PANTHER" id="PTHR11014:SF98">
    <property type="entry name" value="N-ACETYLDIAMINOPIMELATE DEACETYLASE"/>
    <property type="match status" value="1"/>
</dbReference>
<keyword evidence="2 5" id="KW-0378">Hydrolase</keyword>
<dbReference type="InterPro" id="IPR017439">
    <property type="entry name" value="Amidohydrolase"/>
</dbReference>
<comment type="similarity">
    <text evidence="5">Belongs to the peptidase M20A family. N-acetyldiaminopimelate deacetylase subfamily.</text>
</comment>
<dbReference type="AlphaFoldDB" id="A0A4Z0JEP7"/>
<dbReference type="Pfam" id="PF07687">
    <property type="entry name" value="M20_dimer"/>
    <property type="match status" value="1"/>
</dbReference>
<sequence>MVLSSDKLIQIRRHLHQIPELAMNEFQTSDYLRQVINSFSQQYLEIGSIPDLPTAILVRVNGSNPKRNIGYRCDMDALPVDENNGLSYASKNPHVMHACGHDIHMTVALGILNYFSEHQPSDNLIFFFQPAEESESGGKVAFDKDAFSGRFHVDEFYGLHDNAQLPAGVIGCRNGTLFAGTTEVNIIITGKSGHAAYPHLANDSIVIAASFIQQVQTIVSRNIAPTKCGVITFGKIDGGVIRNVIAGTTRLEGTIRGLTQTMIEFIRQRITEIASGLQKSFNCQITVEFNQGGYFPVENNPQLTKRFINFMKENPEVTFQETEPKMTGEDFGYLLNKIPGTMFWLGVDSPGALHSADFLPKESAIAKGIVAMTSFLEYRMNLEDEKCSKM</sequence>
<dbReference type="CDD" id="cd05670">
    <property type="entry name" value="M20_Acy1_YkuR-like"/>
    <property type="match status" value="1"/>
</dbReference>
<evidence type="ECO:0000256" key="2">
    <source>
        <dbReference type="ARBA" id="ARBA00022801"/>
    </source>
</evidence>
<dbReference type="GO" id="GO:0019877">
    <property type="term" value="P:diaminopimelate biosynthetic process"/>
    <property type="evidence" value="ECO:0007669"/>
    <property type="project" value="UniProtKB-UniRule"/>
</dbReference>
<accession>A0A4Z0JEP7</accession>
<name>A0A4Z0JEP7_9LACO</name>
<comment type="catalytic activity">
    <reaction evidence="5">
        <text>N-acetyl-(2S,6S)-2,6-diaminopimelate + H2O = (2S,6S)-2,6-diaminopimelate + acetate</text>
        <dbReference type="Rhea" id="RHEA:20405"/>
        <dbReference type="ChEBI" id="CHEBI:15377"/>
        <dbReference type="ChEBI" id="CHEBI:30089"/>
        <dbReference type="ChEBI" id="CHEBI:57609"/>
        <dbReference type="ChEBI" id="CHEBI:58767"/>
        <dbReference type="EC" id="3.5.1.47"/>
    </reaction>
</comment>
<dbReference type="NCBIfam" id="TIGR01891">
    <property type="entry name" value="amidohydrolases"/>
    <property type="match status" value="1"/>
</dbReference>
<feature type="binding site" evidence="6">
    <location>
        <position position="354"/>
    </location>
    <ligand>
        <name>Mn(2+)</name>
        <dbReference type="ChEBI" id="CHEBI:29035"/>
        <label>2</label>
    </ligand>
</feature>
<dbReference type="OrthoDB" id="9776731at2"/>
<evidence type="ECO:0000256" key="5">
    <source>
        <dbReference type="HAMAP-Rule" id="MF_01692"/>
    </source>
</evidence>
<dbReference type="GO" id="GO:0050118">
    <property type="term" value="F:N-acetyldiaminopimelate deacetylase activity"/>
    <property type="evidence" value="ECO:0007669"/>
    <property type="project" value="UniProtKB-UniRule"/>
</dbReference>
<dbReference type="UniPathway" id="UPA00034">
    <property type="reaction ID" value="UER00024"/>
</dbReference>
<keyword evidence="9" id="KW-1185">Reference proteome</keyword>
<evidence type="ECO:0000259" key="7">
    <source>
        <dbReference type="Pfam" id="PF07687"/>
    </source>
</evidence>
<dbReference type="HAMAP" id="MF_01692">
    <property type="entry name" value="DapEL"/>
    <property type="match status" value="1"/>
</dbReference>
<dbReference type="EC" id="3.5.1.47" evidence="5"/>
<keyword evidence="1 5" id="KW-0028">Amino-acid biosynthesis</keyword>
<dbReference type="InterPro" id="IPR002933">
    <property type="entry name" value="Peptidase_M20"/>
</dbReference>
<evidence type="ECO:0000313" key="8">
    <source>
        <dbReference type="EMBL" id="TGD21057.1"/>
    </source>
</evidence>
<dbReference type="Proteomes" id="UP000298021">
    <property type="component" value="Unassembled WGS sequence"/>
</dbReference>
<keyword evidence="6" id="KW-0479">Metal-binding</keyword>
<dbReference type="FunFam" id="3.30.70.360:FF:000001">
    <property type="entry name" value="N-acetyldiaminopimelate deacetylase"/>
    <property type="match status" value="1"/>
</dbReference>
<evidence type="ECO:0000256" key="1">
    <source>
        <dbReference type="ARBA" id="ARBA00022605"/>
    </source>
</evidence>
<dbReference type="PIRSF" id="PIRSF005962">
    <property type="entry name" value="Pept_M20D_amidohydro"/>
    <property type="match status" value="1"/>
</dbReference>
<dbReference type="SUPFAM" id="SSF53187">
    <property type="entry name" value="Zn-dependent exopeptidases"/>
    <property type="match status" value="1"/>
</dbReference>
<comment type="function">
    <text evidence="5">Catalyzes the conversion of N-acetyl-diaminopimelate to diaminopimelate and acetate.</text>
</comment>
<dbReference type="RefSeq" id="WP_135374605.1">
    <property type="nucleotide sequence ID" value="NZ_RKLY01000047.1"/>
</dbReference>